<organism evidence="2 3">
    <name type="scientific">Liparis tanakae</name>
    <name type="common">Tanaka's snailfish</name>
    <dbReference type="NCBI Taxonomy" id="230148"/>
    <lineage>
        <taxon>Eukaryota</taxon>
        <taxon>Metazoa</taxon>
        <taxon>Chordata</taxon>
        <taxon>Craniata</taxon>
        <taxon>Vertebrata</taxon>
        <taxon>Euteleostomi</taxon>
        <taxon>Actinopterygii</taxon>
        <taxon>Neopterygii</taxon>
        <taxon>Teleostei</taxon>
        <taxon>Neoteleostei</taxon>
        <taxon>Acanthomorphata</taxon>
        <taxon>Eupercaria</taxon>
        <taxon>Perciformes</taxon>
        <taxon>Cottioidei</taxon>
        <taxon>Cottales</taxon>
        <taxon>Liparidae</taxon>
        <taxon>Liparis</taxon>
    </lineage>
</organism>
<keyword evidence="3" id="KW-1185">Reference proteome</keyword>
<protein>
    <submittedName>
        <fullName evidence="2">Uncharacterized protein</fullName>
    </submittedName>
</protein>
<evidence type="ECO:0000313" key="3">
    <source>
        <dbReference type="Proteomes" id="UP000314294"/>
    </source>
</evidence>
<feature type="compositionally biased region" description="Basic residues" evidence="1">
    <location>
        <begin position="64"/>
        <end position="74"/>
    </location>
</feature>
<feature type="compositionally biased region" description="Acidic residues" evidence="1">
    <location>
        <begin position="96"/>
        <end position="124"/>
    </location>
</feature>
<gene>
    <name evidence="2" type="ORF">EYF80_056307</name>
</gene>
<feature type="region of interest" description="Disordered" evidence="1">
    <location>
        <begin position="64"/>
        <end position="136"/>
    </location>
</feature>
<proteinExistence type="predicted"/>
<evidence type="ECO:0000313" key="2">
    <source>
        <dbReference type="EMBL" id="TNN33528.1"/>
    </source>
</evidence>
<dbReference type="EMBL" id="SRLO01002214">
    <property type="protein sequence ID" value="TNN33528.1"/>
    <property type="molecule type" value="Genomic_DNA"/>
</dbReference>
<dbReference type="Proteomes" id="UP000314294">
    <property type="component" value="Unassembled WGS sequence"/>
</dbReference>
<name>A0A4Z2EXI5_9TELE</name>
<sequence>MAEGVTSISLATWYGWKADAPLPAPPRSVANRSGLWVPVELALVPSPPWWGSCSSYTAISWRRRRRRRRRSRNHKIPDPTIFGLNPVKMHVHPEERPEEDPEEEHPEEDPEEERPEEDPEEEHPEEAPLICTFQRRQTGDSWDLFNNHLDN</sequence>
<evidence type="ECO:0000256" key="1">
    <source>
        <dbReference type="SAM" id="MobiDB-lite"/>
    </source>
</evidence>
<comment type="caution">
    <text evidence="2">The sequence shown here is derived from an EMBL/GenBank/DDBJ whole genome shotgun (WGS) entry which is preliminary data.</text>
</comment>
<accession>A0A4Z2EXI5</accession>
<reference evidence="2 3" key="1">
    <citation type="submission" date="2019-03" db="EMBL/GenBank/DDBJ databases">
        <title>First draft genome of Liparis tanakae, snailfish: a comprehensive survey of snailfish specific genes.</title>
        <authorList>
            <person name="Kim W."/>
            <person name="Song I."/>
            <person name="Jeong J.-H."/>
            <person name="Kim D."/>
            <person name="Kim S."/>
            <person name="Ryu S."/>
            <person name="Song J.Y."/>
            <person name="Lee S.K."/>
        </authorList>
    </citation>
    <scope>NUCLEOTIDE SEQUENCE [LARGE SCALE GENOMIC DNA]</scope>
    <source>
        <tissue evidence="2">Muscle</tissue>
    </source>
</reference>
<dbReference type="AlphaFoldDB" id="A0A4Z2EXI5"/>